<name>A0A183G156_HELPZ</name>
<evidence type="ECO:0000313" key="3">
    <source>
        <dbReference type="Proteomes" id="UP000050761"/>
    </source>
</evidence>
<protein>
    <submittedName>
        <fullName evidence="4">Tektin</fullName>
    </submittedName>
</protein>
<gene>
    <name evidence="2" type="ORF">HPBE_LOCUS14895</name>
</gene>
<dbReference type="WBParaSite" id="HPBE_0001489401-mRNA-1">
    <property type="protein sequence ID" value="HPBE_0001489401-mRNA-1"/>
    <property type="gene ID" value="HPBE_0001489401"/>
</dbReference>
<feature type="coiled-coil region" evidence="1">
    <location>
        <begin position="49"/>
        <end position="83"/>
    </location>
</feature>
<evidence type="ECO:0000313" key="4">
    <source>
        <dbReference type="WBParaSite" id="HPBE_0001489401-mRNA-1"/>
    </source>
</evidence>
<accession>A0A3P8DKF4</accession>
<proteinExistence type="predicted"/>
<reference evidence="2 3" key="1">
    <citation type="submission" date="2018-11" db="EMBL/GenBank/DDBJ databases">
        <authorList>
            <consortium name="Pathogen Informatics"/>
        </authorList>
    </citation>
    <scope>NUCLEOTIDE SEQUENCE [LARGE SCALE GENOMIC DNA]</scope>
</reference>
<keyword evidence="3" id="KW-1185">Reference proteome</keyword>
<sequence>MEGSVGRGGKSEPGTWYRVQATAGVSSDCATRALKRIRSDTARSLDEGHRLLENTVTMLERQLRRSDNRIQELERLCELQQVRQRVSLCRFEVFCSHFVSFPGIPHGVEV</sequence>
<organism evidence="3 4">
    <name type="scientific">Heligmosomoides polygyrus</name>
    <name type="common">Parasitic roundworm</name>
    <dbReference type="NCBI Taxonomy" id="6339"/>
    <lineage>
        <taxon>Eukaryota</taxon>
        <taxon>Metazoa</taxon>
        <taxon>Ecdysozoa</taxon>
        <taxon>Nematoda</taxon>
        <taxon>Chromadorea</taxon>
        <taxon>Rhabditida</taxon>
        <taxon>Rhabditina</taxon>
        <taxon>Rhabditomorpha</taxon>
        <taxon>Strongyloidea</taxon>
        <taxon>Heligmosomidae</taxon>
        <taxon>Heligmosomoides</taxon>
    </lineage>
</organism>
<dbReference type="Proteomes" id="UP000050761">
    <property type="component" value="Unassembled WGS sequence"/>
</dbReference>
<keyword evidence="1" id="KW-0175">Coiled coil</keyword>
<reference evidence="4" key="2">
    <citation type="submission" date="2019-09" db="UniProtKB">
        <authorList>
            <consortium name="WormBaseParasite"/>
        </authorList>
    </citation>
    <scope>IDENTIFICATION</scope>
</reference>
<evidence type="ECO:0000256" key="1">
    <source>
        <dbReference type="SAM" id="Coils"/>
    </source>
</evidence>
<accession>A0A183G156</accession>
<dbReference type="EMBL" id="UZAH01028593">
    <property type="protein sequence ID" value="VDP01149.1"/>
    <property type="molecule type" value="Genomic_DNA"/>
</dbReference>
<dbReference type="OrthoDB" id="5871254at2759"/>
<evidence type="ECO:0000313" key="2">
    <source>
        <dbReference type="EMBL" id="VDP01149.1"/>
    </source>
</evidence>
<dbReference type="AlphaFoldDB" id="A0A183G156"/>